<dbReference type="GO" id="GO:0005886">
    <property type="term" value="C:plasma membrane"/>
    <property type="evidence" value="ECO:0007669"/>
    <property type="project" value="UniProtKB-SubCell"/>
</dbReference>
<comment type="catalytic activity">
    <reaction evidence="15">
        <text>Ni(2+)(out) + ATP + H2O = Ni(2+)(in) + ADP + phosphate + H(+)</text>
        <dbReference type="Rhea" id="RHEA:15557"/>
        <dbReference type="ChEBI" id="CHEBI:15377"/>
        <dbReference type="ChEBI" id="CHEBI:15378"/>
        <dbReference type="ChEBI" id="CHEBI:30616"/>
        <dbReference type="ChEBI" id="CHEBI:43474"/>
        <dbReference type="ChEBI" id="CHEBI:49786"/>
        <dbReference type="ChEBI" id="CHEBI:456216"/>
        <dbReference type="EC" id="7.2.2.11"/>
    </reaction>
    <physiologicalReaction direction="left-to-right" evidence="15">
        <dbReference type="Rhea" id="RHEA:15558"/>
    </physiologicalReaction>
</comment>
<evidence type="ECO:0000256" key="5">
    <source>
        <dbReference type="ARBA" id="ARBA00022596"/>
    </source>
</evidence>
<evidence type="ECO:0000313" key="17">
    <source>
        <dbReference type="EMBL" id="TCJ04690.1"/>
    </source>
</evidence>
<dbReference type="GO" id="GO:0015413">
    <property type="term" value="F:ABC-type nickel transporter activity"/>
    <property type="evidence" value="ECO:0007669"/>
    <property type="project" value="UniProtKB-EC"/>
</dbReference>
<name>A0A4R1B1H2_9BACI</name>
<evidence type="ECO:0000256" key="15">
    <source>
        <dbReference type="ARBA" id="ARBA00048610"/>
    </source>
</evidence>
<comment type="similarity">
    <text evidence="2">Belongs to the ABC transporter superfamily.</text>
</comment>
<evidence type="ECO:0000256" key="11">
    <source>
        <dbReference type="ARBA" id="ARBA00023136"/>
    </source>
</evidence>
<dbReference type="EMBL" id="SJTH01000007">
    <property type="protein sequence ID" value="TCJ04690.1"/>
    <property type="molecule type" value="Genomic_DNA"/>
</dbReference>
<evidence type="ECO:0000256" key="2">
    <source>
        <dbReference type="ARBA" id="ARBA00005417"/>
    </source>
</evidence>
<evidence type="ECO:0000256" key="12">
    <source>
        <dbReference type="ARBA" id="ARBA00038669"/>
    </source>
</evidence>
<dbReference type="Pfam" id="PF08352">
    <property type="entry name" value="oligo_HPY"/>
    <property type="match status" value="1"/>
</dbReference>
<dbReference type="AlphaFoldDB" id="A0A4R1B1H2"/>
<dbReference type="EC" id="7.2.2.11" evidence="13"/>
<dbReference type="Proteomes" id="UP000293846">
    <property type="component" value="Unassembled WGS sequence"/>
</dbReference>
<dbReference type="GO" id="GO:0016887">
    <property type="term" value="F:ATP hydrolysis activity"/>
    <property type="evidence" value="ECO:0007669"/>
    <property type="project" value="InterPro"/>
</dbReference>
<keyword evidence="10" id="KW-0921">Nickel transport</keyword>
<evidence type="ECO:0000313" key="18">
    <source>
        <dbReference type="Proteomes" id="UP000293846"/>
    </source>
</evidence>
<dbReference type="SUPFAM" id="SSF52540">
    <property type="entry name" value="P-loop containing nucleoside triphosphate hydrolases"/>
    <property type="match status" value="1"/>
</dbReference>
<keyword evidence="9" id="KW-0406">Ion transport</keyword>
<dbReference type="GO" id="GO:0015833">
    <property type="term" value="P:peptide transport"/>
    <property type="evidence" value="ECO:0007669"/>
    <property type="project" value="InterPro"/>
</dbReference>
<accession>A0A4R1B1H2</accession>
<keyword evidence="5" id="KW-0533">Nickel</keyword>
<evidence type="ECO:0000256" key="8">
    <source>
        <dbReference type="ARBA" id="ARBA00022967"/>
    </source>
</evidence>
<dbReference type="CDD" id="cd03257">
    <property type="entry name" value="ABC_NikE_OppD_transporters"/>
    <property type="match status" value="1"/>
</dbReference>
<protein>
    <recommendedName>
        <fullName evidence="14">Nickel import system ATP-binding protein NikD</fullName>
        <ecNumber evidence="13">7.2.2.11</ecNumber>
    </recommendedName>
</protein>
<proteinExistence type="inferred from homology"/>
<keyword evidence="7 17" id="KW-0067">ATP-binding</keyword>
<dbReference type="RefSeq" id="WP_131236575.1">
    <property type="nucleotide sequence ID" value="NZ_SJTH01000007.1"/>
</dbReference>
<evidence type="ECO:0000256" key="6">
    <source>
        <dbReference type="ARBA" id="ARBA00022741"/>
    </source>
</evidence>
<comment type="subcellular location">
    <subcellularLocation>
        <location evidence="1">Cell membrane</location>
        <topology evidence="1">Peripheral membrane protein</topology>
    </subcellularLocation>
</comment>
<gene>
    <name evidence="17" type="ORF">E0Y62_07735</name>
</gene>
<dbReference type="InterPro" id="IPR013563">
    <property type="entry name" value="Oligopep_ABC_C"/>
</dbReference>
<evidence type="ECO:0000256" key="13">
    <source>
        <dbReference type="ARBA" id="ARBA00039098"/>
    </source>
</evidence>
<dbReference type="GO" id="GO:0005524">
    <property type="term" value="F:ATP binding"/>
    <property type="evidence" value="ECO:0007669"/>
    <property type="project" value="UniProtKB-KW"/>
</dbReference>
<reference evidence="17 18" key="1">
    <citation type="submission" date="2019-03" db="EMBL/GenBank/DDBJ databases">
        <authorList>
            <person name="Jensen L."/>
            <person name="Storgaard J."/>
            <person name="Sulaj E."/>
            <person name="Schramm A."/>
            <person name="Marshall I.P.G."/>
        </authorList>
    </citation>
    <scope>NUCLEOTIDE SEQUENCE [LARGE SCALE GENOMIC DNA]</scope>
    <source>
        <strain evidence="17 18">2017H2G3</strain>
    </source>
</reference>
<keyword evidence="3" id="KW-0813">Transport</keyword>
<dbReference type="PANTHER" id="PTHR43297:SF13">
    <property type="entry name" value="NICKEL ABC TRANSPORTER, ATP-BINDING PROTEIN"/>
    <property type="match status" value="1"/>
</dbReference>
<dbReference type="NCBIfam" id="TIGR01727">
    <property type="entry name" value="oligo_HPY"/>
    <property type="match status" value="1"/>
</dbReference>
<dbReference type="InterPro" id="IPR003439">
    <property type="entry name" value="ABC_transporter-like_ATP-bd"/>
</dbReference>
<evidence type="ECO:0000259" key="16">
    <source>
        <dbReference type="PROSITE" id="PS50893"/>
    </source>
</evidence>
<dbReference type="PANTHER" id="PTHR43297">
    <property type="entry name" value="OLIGOPEPTIDE TRANSPORT ATP-BINDING PROTEIN APPD"/>
    <property type="match status" value="1"/>
</dbReference>
<evidence type="ECO:0000256" key="4">
    <source>
        <dbReference type="ARBA" id="ARBA00022475"/>
    </source>
</evidence>
<sequence>MNKLLDVKNLSIHFTQYTKGLHKRILPVIHHLDLDINRQEIMAVLGSSGSGKSLLAHAILGILPENSTVNGTIAYKGEQLTEEKKLLLRGKEIRFIPQSVTYLDPLMKIGKQVQLSISDKKEAQRLQEDIFSQYLLQPEVAELYPFELSGGMTRRVLIASAVIGDSTLIIADEPTPGLDKEALTEVLQCFTDLREKGKSILMITHDIEAAMDIADRIAIFYAGITIEIANKADFHGDGKQLRHPYTKALWRALPENGFHPIQGNQPSPLDGTTGCPFHPRCPFAKDLCREQLPEFQTAGNGKVRCHYYEELQENNNDFKN</sequence>
<dbReference type="InterPro" id="IPR050388">
    <property type="entry name" value="ABC_Ni/Peptide_Import"/>
</dbReference>
<comment type="caution">
    <text evidence="17">The sequence shown here is derived from an EMBL/GenBank/DDBJ whole genome shotgun (WGS) entry which is preliminary data.</text>
</comment>
<comment type="subunit">
    <text evidence="12">The complex is composed of two ATP-binding proteins (NikD and NikE), two transmembrane proteins (NikB and NikC) and a solute-binding protein (NikA).</text>
</comment>
<evidence type="ECO:0000256" key="14">
    <source>
        <dbReference type="ARBA" id="ARBA00044143"/>
    </source>
</evidence>
<keyword evidence="11" id="KW-0472">Membrane</keyword>
<keyword evidence="6" id="KW-0547">Nucleotide-binding</keyword>
<dbReference type="InterPro" id="IPR003593">
    <property type="entry name" value="AAA+_ATPase"/>
</dbReference>
<organism evidence="17 18">
    <name type="scientific">Cytobacillus praedii</name>
    <dbReference type="NCBI Taxonomy" id="1742358"/>
    <lineage>
        <taxon>Bacteria</taxon>
        <taxon>Bacillati</taxon>
        <taxon>Bacillota</taxon>
        <taxon>Bacilli</taxon>
        <taxon>Bacillales</taxon>
        <taxon>Bacillaceae</taxon>
        <taxon>Cytobacillus</taxon>
    </lineage>
</organism>
<dbReference type="PROSITE" id="PS50893">
    <property type="entry name" value="ABC_TRANSPORTER_2"/>
    <property type="match status" value="1"/>
</dbReference>
<evidence type="ECO:0000256" key="10">
    <source>
        <dbReference type="ARBA" id="ARBA00023112"/>
    </source>
</evidence>
<evidence type="ECO:0000256" key="3">
    <source>
        <dbReference type="ARBA" id="ARBA00022448"/>
    </source>
</evidence>
<evidence type="ECO:0000256" key="9">
    <source>
        <dbReference type="ARBA" id="ARBA00023065"/>
    </source>
</evidence>
<dbReference type="SMART" id="SM00382">
    <property type="entry name" value="AAA"/>
    <property type="match status" value="1"/>
</dbReference>
<keyword evidence="4" id="KW-1003">Cell membrane</keyword>
<evidence type="ECO:0000256" key="7">
    <source>
        <dbReference type="ARBA" id="ARBA00022840"/>
    </source>
</evidence>
<keyword evidence="8" id="KW-1278">Translocase</keyword>
<feature type="domain" description="ABC transporter" evidence="16">
    <location>
        <begin position="7"/>
        <end position="247"/>
    </location>
</feature>
<dbReference type="Gene3D" id="3.40.50.300">
    <property type="entry name" value="P-loop containing nucleotide triphosphate hydrolases"/>
    <property type="match status" value="1"/>
</dbReference>
<dbReference type="InterPro" id="IPR027417">
    <property type="entry name" value="P-loop_NTPase"/>
</dbReference>
<dbReference type="Pfam" id="PF00005">
    <property type="entry name" value="ABC_tran"/>
    <property type="match status" value="1"/>
</dbReference>
<keyword evidence="18" id="KW-1185">Reference proteome</keyword>
<evidence type="ECO:0000256" key="1">
    <source>
        <dbReference type="ARBA" id="ARBA00004202"/>
    </source>
</evidence>
<dbReference type="OrthoDB" id="9802264at2"/>